<evidence type="ECO:0000256" key="3">
    <source>
        <dbReference type="ARBA" id="ARBA00022617"/>
    </source>
</evidence>
<proteinExistence type="inferred from homology"/>
<keyword evidence="9" id="KW-1133">Transmembrane helix</keyword>
<dbReference type="SUPFAM" id="SSF48264">
    <property type="entry name" value="Cytochrome P450"/>
    <property type="match status" value="1"/>
</dbReference>
<comment type="caution">
    <text evidence="10">The sequence shown here is derived from an EMBL/GenBank/DDBJ whole genome shotgun (WGS) entry which is preliminary data.</text>
</comment>
<evidence type="ECO:0000256" key="5">
    <source>
        <dbReference type="ARBA" id="ARBA00022824"/>
    </source>
</evidence>
<evidence type="ECO:0000313" key="10">
    <source>
        <dbReference type="EMBL" id="KAK1363773.1"/>
    </source>
</evidence>
<accession>A0AAD8HC24</accession>
<dbReference type="Proteomes" id="UP001237642">
    <property type="component" value="Unassembled WGS sequence"/>
</dbReference>
<gene>
    <name evidence="10" type="ORF">POM88_039334</name>
</gene>
<evidence type="ECO:0000256" key="8">
    <source>
        <dbReference type="ARBA" id="ARBA00023033"/>
    </source>
</evidence>
<keyword evidence="8" id="KW-0503">Monooxygenase</keyword>
<dbReference type="Pfam" id="PF00067">
    <property type="entry name" value="p450"/>
    <property type="match status" value="1"/>
</dbReference>
<evidence type="ECO:0000256" key="4">
    <source>
        <dbReference type="ARBA" id="ARBA00022723"/>
    </source>
</evidence>
<keyword evidence="4" id="KW-0479">Metal-binding</keyword>
<dbReference type="AlphaFoldDB" id="A0AAD8HC24"/>
<dbReference type="EMBL" id="JAUIZM010000009">
    <property type="protein sequence ID" value="KAK1363773.1"/>
    <property type="molecule type" value="Genomic_DNA"/>
</dbReference>
<protein>
    <submittedName>
        <fullName evidence="10">Uncharacterized protein</fullName>
    </submittedName>
</protein>
<evidence type="ECO:0000256" key="7">
    <source>
        <dbReference type="ARBA" id="ARBA00023004"/>
    </source>
</evidence>
<dbReference type="InterPro" id="IPR036396">
    <property type="entry name" value="Cyt_P450_sf"/>
</dbReference>
<evidence type="ECO:0000313" key="11">
    <source>
        <dbReference type="Proteomes" id="UP001237642"/>
    </source>
</evidence>
<keyword evidence="9" id="KW-0812">Transmembrane</keyword>
<dbReference type="GO" id="GO:0044550">
    <property type="term" value="P:secondary metabolite biosynthetic process"/>
    <property type="evidence" value="ECO:0007669"/>
    <property type="project" value="UniProtKB-ARBA"/>
</dbReference>
<keyword evidence="6" id="KW-0492">Microsome</keyword>
<evidence type="ECO:0000256" key="6">
    <source>
        <dbReference type="ARBA" id="ARBA00022848"/>
    </source>
</evidence>
<feature type="transmembrane region" description="Helical" evidence="9">
    <location>
        <begin position="6"/>
        <end position="23"/>
    </location>
</feature>
<dbReference type="GO" id="GO:0020037">
    <property type="term" value="F:heme binding"/>
    <property type="evidence" value="ECO:0007669"/>
    <property type="project" value="InterPro"/>
</dbReference>
<dbReference type="GO" id="GO:0004497">
    <property type="term" value="F:monooxygenase activity"/>
    <property type="evidence" value="ECO:0007669"/>
    <property type="project" value="UniProtKB-KW"/>
</dbReference>
<reference evidence="10" key="1">
    <citation type="submission" date="2023-02" db="EMBL/GenBank/DDBJ databases">
        <title>Genome of toxic invasive species Heracleum sosnowskyi carries increased number of genes despite the absence of recent whole-genome duplications.</title>
        <authorList>
            <person name="Schelkunov M."/>
            <person name="Shtratnikova V."/>
            <person name="Makarenko M."/>
            <person name="Klepikova A."/>
            <person name="Omelchenko D."/>
            <person name="Novikova G."/>
            <person name="Obukhova E."/>
            <person name="Bogdanov V."/>
            <person name="Penin A."/>
            <person name="Logacheva M."/>
        </authorList>
    </citation>
    <scope>NUCLEOTIDE SEQUENCE</scope>
    <source>
        <strain evidence="10">Hsosn_3</strain>
        <tissue evidence="10">Leaf</tissue>
    </source>
</reference>
<dbReference type="Gene3D" id="1.10.630.10">
    <property type="entry name" value="Cytochrome P450"/>
    <property type="match status" value="1"/>
</dbReference>
<dbReference type="GO" id="GO:0016705">
    <property type="term" value="F:oxidoreductase activity, acting on paired donors, with incorporation or reduction of molecular oxygen"/>
    <property type="evidence" value="ECO:0007669"/>
    <property type="project" value="InterPro"/>
</dbReference>
<keyword evidence="3" id="KW-0349">Heme</keyword>
<keyword evidence="5" id="KW-0256">Endoplasmic reticulum</keyword>
<keyword evidence="7" id="KW-0408">Iron</keyword>
<comment type="subcellular location">
    <subcellularLocation>
        <location evidence="1">Microsome membrane</location>
        <topology evidence="1">Single-pass membrane protein</topology>
    </subcellularLocation>
</comment>
<dbReference type="InterPro" id="IPR001128">
    <property type="entry name" value="Cyt_P450"/>
</dbReference>
<keyword evidence="11" id="KW-1185">Reference proteome</keyword>
<evidence type="ECO:0000256" key="1">
    <source>
        <dbReference type="ARBA" id="ARBA00004111"/>
    </source>
</evidence>
<dbReference type="PANTHER" id="PTHR47955">
    <property type="entry name" value="CYTOCHROME P450 FAMILY 71 PROTEIN"/>
    <property type="match status" value="1"/>
</dbReference>
<organism evidence="10 11">
    <name type="scientific">Heracleum sosnowskyi</name>
    <dbReference type="NCBI Taxonomy" id="360622"/>
    <lineage>
        <taxon>Eukaryota</taxon>
        <taxon>Viridiplantae</taxon>
        <taxon>Streptophyta</taxon>
        <taxon>Embryophyta</taxon>
        <taxon>Tracheophyta</taxon>
        <taxon>Spermatophyta</taxon>
        <taxon>Magnoliopsida</taxon>
        <taxon>eudicotyledons</taxon>
        <taxon>Gunneridae</taxon>
        <taxon>Pentapetalae</taxon>
        <taxon>asterids</taxon>
        <taxon>campanulids</taxon>
        <taxon>Apiales</taxon>
        <taxon>Apiaceae</taxon>
        <taxon>Apioideae</taxon>
        <taxon>apioid superclade</taxon>
        <taxon>Tordylieae</taxon>
        <taxon>Tordyliinae</taxon>
        <taxon>Heracleum</taxon>
    </lineage>
</organism>
<dbReference type="GO" id="GO:0005506">
    <property type="term" value="F:iron ion binding"/>
    <property type="evidence" value="ECO:0007669"/>
    <property type="project" value="InterPro"/>
</dbReference>
<evidence type="ECO:0000256" key="9">
    <source>
        <dbReference type="SAM" id="Phobius"/>
    </source>
</evidence>
<sequence>MDPNMLLYASLSILLILFVSKLFEKSMHLPSSPFPKLPIIGHLHLIKEPLHRTLDTLSKTIGPVFSLRFSSFLVVVVSSPAAVEECFTKNDVVLASRPASR</sequence>
<name>A0AAD8HC24_9APIA</name>
<keyword evidence="8" id="KW-0560">Oxidoreductase</keyword>
<reference evidence="10" key="2">
    <citation type="submission" date="2023-05" db="EMBL/GenBank/DDBJ databases">
        <authorList>
            <person name="Schelkunov M.I."/>
        </authorList>
    </citation>
    <scope>NUCLEOTIDE SEQUENCE</scope>
    <source>
        <strain evidence="10">Hsosn_3</strain>
        <tissue evidence="10">Leaf</tissue>
    </source>
</reference>
<keyword evidence="9" id="KW-0472">Membrane</keyword>
<evidence type="ECO:0000256" key="2">
    <source>
        <dbReference type="ARBA" id="ARBA00010617"/>
    </source>
</evidence>
<comment type="similarity">
    <text evidence="2">Belongs to the cytochrome P450 family.</text>
</comment>